<dbReference type="EMBL" id="CP007441">
    <property type="protein sequence ID" value="AHL77645.1"/>
    <property type="molecule type" value="Genomic_DNA"/>
</dbReference>
<sequence>MNGEKLITAEHGACAMWDSGAASAGCNSSTHSRLRDSDQEWEANYLLPQLVIGAEYPTHATKTTASIWFKRHFSW</sequence>
<dbReference type="RefSeq" id="WP_025241713.1">
    <property type="nucleotide sequence ID" value="NZ_CP007441.1"/>
</dbReference>
<accession>W8R3Z5</accession>
<evidence type="ECO:0000313" key="2">
    <source>
        <dbReference type="Proteomes" id="UP000019522"/>
    </source>
</evidence>
<dbReference type="AlphaFoldDB" id="W8R3Z5"/>
<dbReference type="Proteomes" id="UP000019522">
    <property type="component" value="Chromosome"/>
</dbReference>
<evidence type="ECO:0000313" key="1">
    <source>
        <dbReference type="EMBL" id="AHL77645.1"/>
    </source>
</evidence>
<dbReference type="KEGG" id="pstt:CH92_10560"/>
<reference evidence="1 2" key="2">
    <citation type="submission" date="2014-03" db="EMBL/GenBank/DDBJ databases">
        <authorList>
            <person name="Baltrus D."/>
            <person name="Dougherty K."/>
        </authorList>
    </citation>
    <scope>NUCLEOTIDE SEQUENCE</scope>
    <source>
        <strain evidence="1 2">28a24</strain>
    </source>
</reference>
<name>W8R3Z5_STUST</name>
<gene>
    <name evidence="1" type="ORF">CH92_10560</name>
</gene>
<organism evidence="1 2">
    <name type="scientific">Stutzerimonas stutzeri</name>
    <name type="common">Pseudomonas stutzeri</name>
    <dbReference type="NCBI Taxonomy" id="316"/>
    <lineage>
        <taxon>Bacteria</taxon>
        <taxon>Pseudomonadati</taxon>
        <taxon>Pseudomonadota</taxon>
        <taxon>Gammaproteobacteria</taxon>
        <taxon>Pseudomonadales</taxon>
        <taxon>Pseudomonadaceae</taxon>
        <taxon>Stutzerimonas</taxon>
    </lineage>
</organism>
<dbReference type="OrthoDB" id="6896733at2"/>
<reference evidence="2" key="1">
    <citation type="journal article" date="2014" name="Genome Announc.">
        <title>Complete Genome Sequence of the Highly Transformable Pseudomonas stutzeri Strain 28a24.</title>
        <authorList>
            <person name="Smith B.A."/>
            <person name="Dougherty K.M."/>
            <person name="Baltrus D.A."/>
        </authorList>
    </citation>
    <scope>NUCLEOTIDE SEQUENCE [LARGE SCALE GENOMIC DNA]</scope>
    <source>
        <strain evidence="2">28a24</strain>
    </source>
</reference>
<dbReference type="PATRIC" id="fig|316.77.peg.2113"/>
<proteinExistence type="predicted"/>
<protein>
    <submittedName>
        <fullName evidence="1">Uncharacterized protein</fullName>
    </submittedName>
</protein>